<dbReference type="Proteomes" id="UP000002028">
    <property type="component" value="Chromosome"/>
</dbReference>
<dbReference type="KEGG" id="sli:Slin_3869"/>
<dbReference type="AlphaFoldDB" id="D2QHR0"/>
<name>D2QHR0_SPILD</name>
<proteinExistence type="predicted"/>
<organism evidence="1 2">
    <name type="scientific">Spirosoma linguale (strain ATCC 33905 / DSM 74 / LMG 10896 / Claus 1)</name>
    <dbReference type="NCBI Taxonomy" id="504472"/>
    <lineage>
        <taxon>Bacteria</taxon>
        <taxon>Pseudomonadati</taxon>
        <taxon>Bacteroidota</taxon>
        <taxon>Cytophagia</taxon>
        <taxon>Cytophagales</taxon>
        <taxon>Cytophagaceae</taxon>
        <taxon>Spirosoma</taxon>
    </lineage>
</organism>
<evidence type="ECO:0000313" key="2">
    <source>
        <dbReference type="Proteomes" id="UP000002028"/>
    </source>
</evidence>
<dbReference type="RefSeq" id="WP_012928370.1">
    <property type="nucleotide sequence ID" value="NC_013730.1"/>
</dbReference>
<evidence type="ECO:0000313" key="1">
    <source>
        <dbReference type="EMBL" id="ADB39859.1"/>
    </source>
</evidence>
<dbReference type="EMBL" id="CP001769">
    <property type="protein sequence ID" value="ADB39859.1"/>
    <property type="molecule type" value="Genomic_DNA"/>
</dbReference>
<protein>
    <recommendedName>
        <fullName evidence="3">CRISPR-associated protein, Csh1 family</fullName>
    </recommendedName>
</protein>
<dbReference type="eggNOG" id="ENOG502Z9DX">
    <property type="taxonomic scope" value="Bacteria"/>
</dbReference>
<dbReference type="STRING" id="504472.Slin_3869"/>
<accession>D2QHR0</accession>
<dbReference type="HOGENOM" id="CLU_449566_0_0_10"/>
<keyword evidence="2" id="KW-1185">Reference proteome</keyword>
<reference evidence="1 2" key="1">
    <citation type="journal article" date="2010" name="Stand. Genomic Sci.">
        <title>Complete genome sequence of Spirosoma linguale type strain (1).</title>
        <authorList>
            <person name="Lail K."/>
            <person name="Sikorski J."/>
            <person name="Saunders E."/>
            <person name="Lapidus A."/>
            <person name="Glavina Del Rio T."/>
            <person name="Copeland A."/>
            <person name="Tice H."/>
            <person name="Cheng J.-F."/>
            <person name="Lucas S."/>
            <person name="Nolan M."/>
            <person name="Bruce D."/>
            <person name="Goodwin L."/>
            <person name="Pitluck S."/>
            <person name="Ivanova N."/>
            <person name="Mavromatis K."/>
            <person name="Ovchinnikova G."/>
            <person name="Pati A."/>
            <person name="Chen A."/>
            <person name="Palaniappan K."/>
            <person name="Land M."/>
            <person name="Hauser L."/>
            <person name="Chang Y.-J."/>
            <person name="Jeffries C.D."/>
            <person name="Chain P."/>
            <person name="Brettin T."/>
            <person name="Detter J.C."/>
            <person name="Schuetze A."/>
            <person name="Rohde M."/>
            <person name="Tindall B.J."/>
            <person name="Goeker M."/>
            <person name="Bristow J."/>
            <person name="Eisen J.A."/>
            <person name="Markowitz V."/>
            <person name="Hugenholtz P."/>
            <person name="Kyrpides N.C."/>
            <person name="Klenk H.-P."/>
            <person name="Chen F."/>
        </authorList>
    </citation>
    <scope>NUCLEOTIDE SEQUENCE [LARGE SCALE GENOMIC DNA]</scope>
    <source>
        <strain evidence="2">ATCC 33905 / DSM 74 / LMG 10896 / Claus 1</strain>
    </source>
</reference>
<sequence>MLKELSSFAQVLDPEFKRIGIQPKEGLNILVKVDFADGASGARLSGVDYEVYNRRKQAGNLSDFLIRCAEIQEVSWTLDFEKKPFYQKCFDLPQKGILTVSPFCFATKKKSLTGGSKYIEKDKVKINERVPRYFKKAKTLIDYEFYKYADWLQDYLHSWTTFEQFLTTIDGFDKLSEDAHIILHLDLPLAVYKKAYSAYLKEYLFNRKLPSVHGESIGVSNFKNGFNEEKPFLKHQTATFLFNGSVTHEFAETIFEAQKILDRNILPRPLPIFTFSDEASGAALCRTVLSLFKEEARKAPAQRKSYEQLITDLYMSSDTGLSNYYLLYYQQGQIKDFDFVSKFDYYIWDEYNKQNWLDIKNIMGVLTISRKQKKYPRLNNVFQLLDVVFMPLISHKNMQSENILGDLKTEDFIVSATSNSHHLTYTYLSALTYRKSIYDFVFKSKHDAIKGPAFCHMLVSTLQDDLKCRRDKQIKEKLNILFSVNHFFDVNNENFNGLYMPDKLDSLTEKTLRIADSFERIPLEDEYEFAFVSGQIIDYLMSLSNSSDDSHAALETFVQKTDIELFKQEIGRLFLKHKHEVERPANLKRNRVANLMRELMAFDKRVDLKKLYVFILAGYFSPTFFSRGN</sequence>
<gene>
    <name evidence="1" type="ordered locus">Slin_3869</name>
</gene>
<evidence type="ECO:0008006" key="3">
    <source>
        <dbReference type="Google" id="ProtNLM"/>
    </source>
</evidence>